<evidence type="ECO:0000259" key="4">
    <source>
        <dbReference type="Pfam" id="PF21959"/>
    </source>
</evidence>
<keyword evidence="2" id="KW-0812">Transmembrane</keyword>
<accession>A0A8H9M8R6</accession>
<keyword evidence="2" id="KW-0472">Membrane</keyword>
<sequence length="389" mass="39595">MAASARRLARAATVAALVAVTTGMPQAESAGQSCVAMRVRDDGGPSTVDRTEYPAVATTKLGRVPYRLNALGYLRSRDLAYGVTPDGHVVTIDRRGRTADLGEPDGRTLAGATAGTISGKVWYVKRGALLSLVDIEPGSVSVRSSVVLRPALLAARVDDFVLVDGLLYGVASEGEVVTIDPDSGEVRTLPGKELPPASAYGSVVGGPDGALYTTANGVLGRSREYRVVVSGGAVTGVSLLASGPAVSGSDAAGCLAPLPTPPPPPPPPPVAPPPPPPPPVVTPPPPAVPPPPPVPAPPPPPVPVVAPAPRPVQRPVPPPPTPSVTPAPPPVPVSHASPPPPRPRPAPTPKKKPEQVADPLKATKVKRDWALTALILILGGSIVARRIAR</sequence>
<evidence type="ECO:0000313" key="5">
    <source>
        <dbReference type="EMBL" id="GHF85545.1"/>
    </source>
</evidence>
<comment type="caution">
    <text evidence="5">The sequence shown here is derived from an EMBL/GenBank/DDBJ whole genome shotgun (WGS) entry which is preliminary data.</text>
</comment>
<dbReference type="AlphaFoldDB" id="A0A8H9M8R6"/>
<dbReference type="Pfam" id="PF21959">
    <property type="entry name" value="DUF6923"/>
    <property type="match status" value="1"/>
</dbReference>
<keyword evidence="3" id="KW-0732">Signal</keyword>
<feature type="chain" id="PRO_5034107237" description="DUF6923 domain-containing protein" evidence="3">
    <location>
        <begin position="28"/>
        <end position="389"/>
    </location>
</feature>
<evidence type="ECO:0000256" key="1">
    <source>
        <dbReference type="SAM" id="MobiDB-lite"/>
    </source>
</evidence>
<reference evidence="5" key="1">
    <citation type="journal article" date="2014" name="Int. J. Syst. Evol. Microbiol.">
        <title>Complete genome sequence of Corynebacterium casei LMG S-19264T (=DSM 44701T), isolated from a smear-ripened cheese.</title>
        <authorList>
            <consortium name="US DOE Joint Genome Institute (JGI-PGF)"/>
            <person name="Walter F."/>
            <person name="Albersmeier A."/>
            <person name="Kalinowski J."/>
            <person name="Ruckert C."/>
        </authorList>
    </citation>
    <scope>NUCLEOTIDE SEQUENCE</scope>
    <source>
        <strain evidence="5">CGMCC 4.7679</strain>
    </source>
</reference>
<feature type="domain" description="DUF6923" evidence="4">
    <location>
        <begin position="59"/>
        <end position="255"/>
    </location>
</feature>
<evidence type="ECO:0000256" key="2">
    <source>
        <dbReference type="SAM" id="Phobius"/>
    </source>
</evidence>
<feature type="region of interest" description="Disordered" evidence="1">
    <location>
        <begin position="287"/>
        <end position="364"/>
    </location>
</feature>
<protein>
    <recommendedName>
        <fullName evidence="4">DUF6923 domain-containing protein</fullName>
    </recommendedName>
</protein>
<feature type="transmembrane region" description="Helical" evidence="2">
    <location>
        <begin position="369"/>
        <end position="388"/>
    </location>
</feature>
<evidence type="ECO:0000256" key="3">
    <source>
        <dbReference type="SAM" id="SignalP"/>
    </source>
</evidence>
<keyword evidence="6" id="KW-1185">Reference proteome</keyword>
<dbReference type="EMBL" id="BNAV01000018">
    <property type="protein sequence ID" value="GHF85545.1"/>
    <property type="molecule type" value="Genomic_DNA"/>
</dbReference>
<dbReference type="Proteomes" id="UP000658656">
    <property type="component" value="Unassembled WGS sequence"/>
</dbReference>
<feature type="signal peptide" evidence="3">
    <location>
        <begin position="1"/>
        <end position="27"/>
    </location>
</feature>
<dbReference type="InterPro" id="IPR054215">
    <property type="entry name" value="DUF6923"/>
</dbReference>
<dbReference type="PRINTS" id="PR01217">
    <property type="entry name" value="PRICHEXTENSN"/>
</dbReference>
<keyword evidence="2" id="KW-1133">Transmembrane helix</keyword>
<gene>
    <name evidence="5" type="ORF">GCM10017566_69500</name>
</gene>
<feature type="compositionally biased region" description="Pro residues" evidence="1">
    <location>
        <begin position="287"/>
        <end position="348"/>
    </location>
</feature>
<evidence type="ECO:0000313" key="6">
    <source>
        <dbReference type="Proteomes" id="UP000658656"/>
    </source>
</evidence>
<reference evidence="5" key="2">
    <citation type="submission" date="2020-09" db="EMBL/GenBank/DDBJ databases">
        <authorList>
            <person name="Sun Q."/>
            <person name="Zhou Y."/>
        </authorList>
    </citation>
    <scope>NUCLEOTIDE SEQUENCE</scope>
    <source>
        <strain evidence="5">CGMCC 4.7679</strain>
    </source>
</reference>
<dbReference type="RefSeq" id="WP_183176602.1">
    <property type="nucleotide sequence ID" value="NZ_BNAV01000018.1"/>
</dbReference>
<name>A0A8H9M8R6_9PSEU</name>
<organism evidence="5 6">
    <name type="scientific">Amycolatopsis bartoniae</name>
    <dbReference type="NCBI Taxonomy" id="941986"/>
    <lineage>
        <taxon>Bacteria</taxon>
        <taxon>Bacillati</taxon>
        <taxon>Actinomycetota</taxon>
        <taxon>Actinomycetes</taxon>
        <taxon>Pseudonocardiales</taxon>
        <taxon>Pseudonocardiaceae</taxon>
        <taxon>Amycolatopsis</taxon>
    </lineage>
</organism>
<proteinExistence type="predicted"/>